<gene>
    <name evidence="1" type="ORF">FNV44_06220</name>
</gene>
<dbReference type="GeneID" id="41339611"/>
<dbReference type="InterPro" id="IPR026906">
    <property type="entry name" value="LRR_5"/>
</dbReference>
<accession>A0A553IGF9</accession>
<sequence length="346" mass="39897">MKHIQLIFLSIVSLSLLFGCTTTISKLEIDNQSILDLFWDNYLIDSTVQNVEASEMIKDIHIFGHAYYLKDIGDEQTRYYNGDEATKYVLHAIITFKGASKVPQHYTYRWHEYIFNEHAKFAENSNLELIQGEIDFNEYTKYALLANRNAIDELETNLRHQMTDSSVLDIETYDKKYTYQNIKHLLSNGTKAILKDNIIYLVKSQKVILAKYIGQANRAKVVIQKTIDDKPVTEIYKYAFHFANIDLLTIPNTIESIGKSSFFSASINHIVFEANSMLKVIEASAFYGSTFYSITIPLSVHTIGPNAFYVTRLNRIQAEVLEKPDGWHDDWVNPDNRVIWGYTPES</sequence>
<dbReference type="Pfam" id="PF13306">
    <property type="entry name" value="LRR_5"/>
    <property type="match status" value="1"/>
</dbReference>
<dbReference type="PROSITE" id="PS51257">
    <property type="entry name" value="PROKAR_LIPOPROTEIN"/>
    <property type="match status" value="1"/>
</dbReference>
<evidence type="ECO:0000313" key="2">
    <source>
        <dbReference type="Proteomes" id="UP000315938"/>
    </source>
</evidence>
<dbReference type="RefSeq" id="WP_012243259.1">
    <property type="nucleotide sequence ID" value="NZ_JACAOE010000002.1"/>
</dbReference>
<proteinExistence type="predicted"/>
<dbReference type="InterPro" id="IPR032675">
    <property type="entry name" value="LRR_dom_sf"/>
</dbReference>
<dbReference type="Gene3D" id="3.80.10.10">
    <property type="entry name" value="Ribonuclease Inhibitor"/>
    <property type="match status" value="1"/>
</dbReference>
<reference evidence="1 2" key="1">
    <citation type="submission" date="2019-07" db="EMBL/GenBank/DDBJ databases">
        <title>Genome sequence of Acholeplasma laidlawii strain with increased resistance to erythromycin.</title>
        <authorList>
            <person name="Medvedeva E.S."/>
            <person name="Baranova N.B."/>
            <person name="Siniagina M.N."/>
            <person name="Mouzykantov A."/>
            <person name="Chernova O.A."/>
            <person name="Chernov V.M."/>
        </authorList>
    </citation>
    <scope>NUCLEOTIDE SEQUENCE [LARGE SCALE GENOMIC DNA]</scope>
    <source>
        <strain evidence="1 2">PG8REry</strain>
    </source>
</reference>
<dbReference type="EMBL" id="VKID01000002">
    <property type="protein sequence ID" value="TRX99295.1"/>
    <property type="molecule type" value="Genomic_DNA"/>
</dbReference>
<protein>
    <submittedName>
        <fullName evidence="1">Leucine-rich repeat domain-containing protein</fullName>
    </submittedName>
</protein>
<name>A0A553IGF9_ACHLA</name>
<dbReference type="Proteomes" id="UP000315938">
    <property type="component" value="Unassembled WGS sequence"/>
</dbReference>
<evidence type="ECO:0000313" key="1">
    <source>
        <dbReference type="EMBL" id="TRX99295.1"/>
    </source>
</evidence>
<comment type="caution">
    <text evidence="1">The sequence shown here is derived from an EMBL/GenBank/DDBJ whole genome shotgun (WGS) entry which is preliminary data.</text>
</comment>
<dbReference type="AlphaFoldDB" id="A0A553IGF9"/>
<organism evidence="1 2">
    <name type="scientific">Acholeplasma laidlawii</name>
    <dbReference type="NCBI Taxonomy" id="2148"/>
    <lineage>
        <taxon>Bacteria</taxon>
        <taxon>Bacillati</taxon>
        <taxon>Mycoplasmatota</taxon>
        <taxon>Mollicutes</taxon>
        <taxon>Acholeplasmatales</taxon>
        <taxon>Acholeplasmataceae</taxon>
        <taxon>Acholeplasma</taxon>
    </lineage>
</organism>